<dbReference type="Gene3D" id="3.40.190.290">
    <property type="match status" value="1"/>
</dbReference>
<dbReference type="EMBL" id="CCAZ020000001">
    <property type="protein sequence ID" value="CEG06934.1"/>
    <property type="molecule type" value="Genomic_DNA"/>
</dbReference>
<dbReference type="Pfam" id="PF00126">
    <property type="entry name" value="HTH_1"/>
    <property type="match status" value="1"/>
</dbReference>
<comment type="function">
    <text evidence="1">NodD regulates the expression of the nodABCFE genes which encode other nodulation proteins. NodD is also a negative regulator of its own expression. Binds flavonoids as inducers.</text>
</comment>
<keyword evidence="4" id="KW-0238">DNA-binding</keyword>
<dbReference type="SUPFAM" id="SSF53850">
    <property type="entry name" value="Periplasmic binding protein-like II"/>
    <property type="match status" value="1"/>
</dbReference>
<reference evidence="7 8" key="1">
    <citation type="journal article" date="2014" name="Genome Announc.">
        <title>Genome Sequence of Afipia felis Strain 76713, Isolated in Hospital Water Using an Amoeba Co-Culture Procedure.</title>
        <authorList>
            <person name="Benamar S."/>
            <person name="La Scola B."/>
            <person name="Croce O."/>
        </authorList>
    </citation>
    <scope>NUCLEOTIDE SEQUENCE [LARGE SCALE GENOMIC DNA]</scope>
    <source>
        <strain evidence="7 8">76713</strain>
    </source>
</reference>
<dbReference type="PROSITE" id="PS50931">
    <property type="entry name" value="HTH_LYSR"/>
    <property type="match status" value="1"/>
</dbReference>
<evidence type="ECO:0000259" key="6">
    <source>
        <dbReference type="PROSITE" id="PS50931"/>
    </source>
</evidence>
<gene>
    <name evidence="7" type="primary">cmpR_1</name>
    <name evidence="7" type="ORF">BN961_00313</name>
</gene>
<sequence>MEKLVPVRPFDLIDLNLFVAVAEAGNITRAASRAGLALASASARIRHLEEALGVTLLERQRLGVKLTPAGEKLLDHARLVLHQVAEMRSEAASYTGGVRGHIHVLANTSAASEHLPRTLAPFLAKHPAISIDVEERKSADIALALASGIGDIGVAVESAMGEGLDHFRFCGDRLVLICARTDELARRRQIGFAGIADRPFVGLSEGSALQDHLAAHAARLGRRLNMRARIKTFDAIGRLVEAGAGVAIIPEIAARRCAQAMKIKAVRISDPWADRQLAIATRAGHALPKAARQLLDYLKTVAQA</sequence>
<dbReference type="SUPFAM" id="SSF46785">
    <property type="entry name" value="Winged helix' DNA-binding domain"/>
    <property type="match status" value="1"/>
</dbReference>
<dbReference type="PANTHER" id="PTHR30419">
    <property type="entry name" value="HTH-TYPE TRANSCRIPTIONAL REGULATOR YBHD"/>
    <property type="match status" value="1"/>
</dbReference>
<accession>A0A090MMQ2</accession>
<evidence type="ECO:0000313" key="7">
    <source>
        <dbReference type="EMBL" id="CEG06934.1"/>
    </source>
</evidence>
<dbReference type="InterPro" id="IPR000847">
    <property type="entry name" value="LysR_HTH_N"/>
</dbReference>
<comment type="caution">
    <text evidence="7">The sequence shown here is derived from an EMBL/GenBank/DDBJ whole genome shotgun (WGS) entry which is preliminary data.</text>
</comment>
<dbReference type="Proteomes" id="UP000035762">
    <property type="component" value="Unassembled WGS sequence"/>
</dbReference>
<dbReference type="GO" id="GO:0003677">
    <property type="term" value="F:DNA binding"/>
    <property type="evidence" value="ECO:0007669"/>
    <property type="project" value="UniProtKB-KW"/>
</dbReference>
<keyword evidence="3" id="KW-0805">Transcription regulation</keyword>
<evidence type="ECO:0000256" key="2">
    <source>
        <dbReference type="ARBA" id="ARBA00009437"/>
    </source>
</evidence>
<dbReference type="InterPro" id="IPR036390">
    <property type="entry name" value="WH_DNA-bd_sf"/>
</dbReference>
<dbReference type="GO" id="GO:0005829">
    <property type="term" value="C:cytosol"/>
    <property type="evidence" value="ECO:0007669"/>
    <property type="project" value="TreeGrafter"/>
</dbReference>
<dbReference type="GO" id="GO:0003700">
    <property type="term" value="F:DNA-binding transcription factor activity"/>
    <property type="evidence" value="ECO:0007669"/>
    <property type="project" value="InterPro"/>
</dbReference>
<feature type="domain" description="HTH lysR-type" evidence="6">
    <location>
        <begin position="10"/>
        <end position="67"/>
    </location>
</feature>
<dbReference type="FunFam" id="1.10.10.10:FF:000001">
    <property type="entry name" value="LysR family transcriptional regulator"/>
    <property type="match status" value="1"/>
</dbReference>
<proteinExistence type="inferred from homology"/>
<organism evidence="7 8">
    <name type="scientific">Afipia felis</name>
    <name type="common">Cat scratch disease bacillus</name>
    <dbReference type="NCBI Taxonomy" id="1035"/>
    <lineage>
        <taxon>Bacteria</taxon>
        <taxon>Pseudomonadati</taxon>
        <taxon>Pseudomonadota</taxon>
        <taxon>Alphaproteobacteria</taxon>
        <taxon>Hyphomicrobiales</taxon>
        <taxon>Nitrobacteraceae</taxon>
        <taxon>Afipia</taxon>
    </lineage>
</organism>
<dbReference type="CDD" id="cd08421">
    <property type="entry name" value="PBP2_LTTR_like_1"/>
    <property type="match status" value="1"/>
</dbReference>
<evidence type="ECO:0000256" key="4">
    <source>
        <dbReference type="ARBA" id="ARBA00023125"/>
    </source>
</evidence>
<comment type="similarity">
    <text evidence="2">Belongs to the LysR transcriptional regulatory family.</text>
</comment>
<dbReference type="Pfam" id="PF03466">
    <property type="entry name" value="LysR_substrate"/>
    <property type="match status" value="1"/>
</dbReference>
<dbReference type="AlphaFoldDB" id="A0A090MMQ2"/>
<dbReference type="Gene3D" id="1.10.10.10">
    <property type="entry name" value="Winged helix-like DNA-binding domain superfamily/Winged helix DNA-binding domain"/>
    <property type="match status" value="1"/>
</dbReference>
<dbReference type="InterPro" id="IPR005119">
    <property type="entry name" value="LysR_subst-bd"/>
</dbReference>
<dbReference type="InterPro" id="IPR036388">
    <property type="entry name" value="WH-like_DNA-bd_sf"/>
</dbReference>
<keyword evidence="5" id="KW-0804">Transcription</keyword>
<dbReference type="InterPro" id="IPR050950">
    <property type="entry name" value="HTH-type_LysR_regulators"/>
</dbReference>
<dbReference type="PANTHER" id="PTHR30419:SF2">
    <property type="entry name" value="LYSR FAMILY TRANSCRIPTIONAL REGULATOR"/>
    <property type="match status" value="1"/>
</dbReference>
<protein>
    <submittedName>
        <fullName evidence="7">HTH-type transcriptional activator CmpR</fullName>
    </submittedName>
</protein>
<keyword evidence="8" id="KW-1185">Reference proteome</keyword>
<evidence type="ECO:0000256" key="3">
    <source>
        <dbReference type="ARBA" id="ARBA00023015"/>
    </source>
</evidence>
<dbReference type="STRING" id="1035.BN961_00313"/>
<evidence type="ECO:0000256" key="5">
    <source>
        <dbReference type="ARBA" id="ARBA00023163"/>
    </source>
</evidence>
<evidence type="ECO:0000256" key="1">
    <source>
        <dbReference type="ARBA" id="ARBA00003502"/>
    </source>
</evidence>
<evidence type="ECO:0000313" key="8">
    <source>
        <dbReference type="Proteomes" id="UP000035762"/>
    </source>
</evidence>
<name>A0A090MMQ2_AFIFE</name>